<evidence type="ECO:0000259" key="8">
    <source>
        <dbReference type="PROSITE" id="PS50850"/>
    </source>
</evidence>
<comment type="similarity">
    <text evidence="2">Belongs to the major facilitator superfamily. Sugar transporter (TC 2.A.1.1) family.</text>
</comment>
<dbReference type="InterPro" id="IPR045263">
    <property type="entry name" value="GLUT"/>
</dbReference>
<comment type="subcellular location">
    <subcellularLocation>
        <location evidence="1">Membrane</location>
        <topology evidence="1">Multi-pass membrane protein</topology>
    </subcellularLocation>
</comment>
<dbReference type="InterPro" id="IPR020846">
    <property type="entry name" value="MFS_dom"/>
</dbReference>
<dbReference type="InterPro" id="IPR036259">
    <property type="entry name" value="MFS_trans_sf"/>
</dbReference>
<keyword evidence="6 7" id="KW-0472">Membrane</keyword>
<feature type="domain" description="Major facilitator superfamily (MFS) profile" evidence="8">
    <location>
        <begin position="15"/>
        <end position="526"/>
    </location>
</feature>
<dbReference type="PROSITE" id="PS00216">
    <property type="entry name" value="SUGAR_TRANSPORT_1"/>
    <property type="match status" value="1"/>
</dbReference>
<feature type="transmembrane region" description="Helical" evidence="7">
    <location>
        <begin position="12"/>
        <end position="30"/>
    </location>
</feature>
<dbReference type="EMBL" id="LN719346">
    <property type="protein sequence ID" value="CEP07609.1"/>
    <property type="molecule type" value="Genomic_DNA"/>
</dbReference>
<dbReference type="InterPro" id="IPR003663">
    <property type="entry name" value="Sugar/inositol_transpt"/>
</dbReference>
<dbReference type="PANTHER" id="PTHR23503">
    <property type="entry name" value="SOLUTE CARRIER FAMILY 2"/>
    <property type="match status" value="1"/>
</dbReference>
<dbReference type="STRING" id="35722.A0A0B7MXF8"/>
<feature type="transmembrane region" description="Helical" evidence="7">
    <location>
        <begin position="502"/>
        <end position="522"/>
    </location>
</feature>
<protein>
    <recommendedName>
        <fullName evidence="8">Major facilitator superfamily (MFS) profile domain-containing protein</fullName>
    </recommendedName>
</protein>
<keyword evidence="3" id="KW-0813">Transport</keyword>
<dbReference type="InterPro" id="IPR005829">
    <property type="entry name" value="Sugar_transporter_CS"/>
</dbReference>
<feature type="transmembrane region" description="Helical" evidence="7">
    <location>
        <begin position="410"/>
        <end position="432"/>
    </location>
</feature>
<evidence type="ECO:0000256" key="7">
    <source>
        <dbReference type="SAM" id="Phobius"/>
    </source>
</evidence>
<feature type="transmembrane region" description="Helical" evidence="7">
    <location>
        <begin position="472"/>
        <end position="496"/>
    </location>
</feature>
<dbReference type="Proteomes" id="UP000054107">
    <property type="component" value="Unassembled WGS sequence"/>
</dbReference>
<keyword evidence="4 7" id="KW-0812">Transmembrane</keyword>
<dbReference type="GO" id="GO:0015149">
    <property type="term" value="F:hexose transmembrane transporter activity"/>
    <property type="evidence" value="ECO:0007669"/>
    <property type="project" value="TreeGrafter"/>
</dbReference>
<feature type="transmembrane region" description="Helical" evidence="7">
    <location>
        <begin position="160"/>
        <end position="178"/>
    </location>
</feature>
<dbReference type="PANTHER" id="PTHR23503:SF8">
    <property type="entry name" value="FACILITATED GLUCOSE TRANSPORTER PROTEIN 1"/>
    <property type="match status" value="1"/>
</dbReference>
<feature type="transmembrane region" description="Helical" evidence="7">
    <location>
        <begin position="184"/>
        <end position="204"/>
    </location>
</feature>
<evidence type="ECO:0000256" key="4">
    <source>
        <dbReference type="ARBA" id="ARBA00022692"/>
    </source>
</evidence>
<dbReference type="PROSITE" id="PS50850">
    <property type="entry name" value="MFS"/>
    <property type="match status" value="1"/>
</dbReference>
<sequence length="542" mass="58755">MESYDAKFPKFMVYCVFVACLGSFSNGWVIGSPNVPGEITHNCPNGNAHVYNKAFPDCLPMDNALWGFAVASFCVGGLIGGLSAGPLQTKVGRRKAIILNNLGYILGGILIGCSVHDAMFIIGRILCGLGCGMGSLSIPTYIGEVSSIKARGAMGTCNQFFIVIGILLSSVIGLPLAYVPLWRVNYAIVAIPAIVQFFLMNTCVETPRYLISVNRIEEAKHSLQKLRGNYNIDREFYGMVEGYYGTAAAQSMTHYHGPPPDEDKKHIEEADDVAVPSSPPRPAAATVPTDHPEAVKDTDHLTTTQAVASGDDDFDNSAGEVVAPVSQHDIMNIWQIFTDPVIRRIALTVIFLHASQQLVGINAVMYYSTTIFTLAFDAEMSKYMAIVTTVVNFVMTAVAVALIDRMGRRPLLLIANFGACLFSILLVVGYVYQIGALLVVSVFLYVASFAIGIGPIPWLLTSELTPTYASSAVGATATCVNWTMNFVIGQIFPVIFARIAGYSFVIFAVIAAIAFTFTLIFLPETKGRSLEDIVKGFEKHRR</sequence>
<feature type="transmembrane region" description="Helical" evidence="7">
    <location>
        <begin position="345"/>
        <end position="368"/>
    </location>
</feature>
<dbReference type="PRINTS" id="PR00171">
    <property type="entry name" value="SUGRTRNSPORT"/>
</dbReference>
<dbReference type="InterPro" id="IPR005828">
    <property type="entry name" value="MFS_sugar_transport-like"/>
</dbReference>
<dbReference type="SUPFAM" id="SSF103473">
    <property type="entry name" value="MFS general substrate transporter"/>
    <property type="match status" value="1"/>
</dbReference>
<evidence type="ECO:0000256" key="3">
    <source>
        <dbReference type="ARBA" id="ARBA00022448"/>
    </source>
</evidence>
<keyword evidence="5 7" id="KW-1133">Transmembrane helix</keyword>
<dbReference type="Gene3D" id="1.20.1250.20">
    <property type="entry name" value="MFS general substrate transporter like domains"/>
    <property type="match status" value="2"/>
</dbReference>
<dbReference type="GO" id="GO:0016020">
    <property type="term" value="C:membrane"/>
    <property type="evidence" value="ECO:0007669"/>
    <property type="project" value="UniProtKB-SubCell"/>
</dbReference>
<feature type="transmembrane region" description="Helical" evidence="7">
    <location>
        <begin position="383"/>
        <end position="403"/>
    </location>
</feature>
<name>A0A0B7MXF8_9FUNG</name>
<evidence type="ECO:0000256" key="5">
    <source>
        <dbReference type="ARBA" id="ARBA00022989"/>
    </source>
</evidence>
<evidence type="ECO:0000313" key="9">
    <source>
        <dbReference type="EMBL" id="CEP07609.1"/>
    </source>
</evidence>
<reference evidence="9 10" key="1">
    <citation type="submission" date="2014-09" db="EMBL/GenBank/DDBJ databases">
        <authorList>
            <person name="Ellenberger Sabrina"/>
        </authorList>
    </citation>
    <scope>NUCLEOTIDE SEQUENCE [LARGE SCALE GENOMIC DNA]</scope>
    <source>
        <strain evidence="9 10">CBS 412.66</strain>
    </source>
</reference>
<feature type="transmembrane region" description="Helical" evidence="7">
    <location>
        <begin position="64"/>
        <end position="84"/>
    </location>
</feature>
<gene>
    <name evidence="9" type="primary">PARPA_00907.1 scaffold 1232</name>
</gene>
<evidence type="ECO:0000313" key="10">
    <source>
        <dbReference type="Proteomes" id="UP000054107"/>
    </source>
</evidence>
<keyword evidence="10" id="KW-1185">Reference proteome</keyword>
<dbReference type="Pfam" id="PF00083">
    <property type="entry name" value="Sugar_tr"/>
    <property type="match status" value="2"/>
</dbReference>
<dbReference type="AlphaFoldDB" id="A0A0B7MXF8"/>
<evidence type="ECO:0000256" key="2">
    <source>
        <dbReference type="ARBA" id="ARBA00010992"/>
    </source>
</evidence>
<feature type="transmembrane region" description="Helical" evidence="7">
    <location>
        <begin position="118"/>
        <end position="139"/>
    </location>
</feature>
<organism evidence="9 10">
    <name type="scientific">Parasitella parasitica</name>
    <dbReference type="NCBI Taxonomy" id="35722"/>
    <lineage>
        <taxon>Eukaryota</taxon>
        <taxon>Fungi</taxon>
        <taxon>Fungi incertae sedis</taxon>
        <taxon>Mucoromycota</taxon>
        <taxon>Mucoromycotina</taxon>
        <taxon>Mucoromycetes</taxon>
        <taxon>Mucorales</taxon>
        <taxon>Mucorineae</taxon>
        <taxon>Mucoraceae</taxon>
        <taxon>Parasitella</taxon>
    </lineage>
</organism>
<dbReference type="OrthoDB" id="4540492at2759"/>
<proteinExistence type="inferred from homology"/>
<evidence type="ECO:0000256" key="1">
    <source>
        <dbReference type="ARBA" id="ARBA00004141"/>
    </source>
</evidence>
<feature type="transmembrane region" description="Helical" evidence="7">
    <location>
        <begin position="96"/>
        <end position="112"/>
    </location>
</feature>
<dbReference type="PROSITE" id="PS00217">
    <property type="entry name" value="SUGAR_TRANSPORT_2"/>
    <property type="match status" value="1"/>
</dbReference>
<evidence type="ECO:0000256" key="6">
    <source>
        <dbReference type="ARBA" id="ARBA00023136"/>
    </source>
</evidence>
<feature type="transmembrane region" description="Helical" evidence="7">
    <location>
        <begin position="438"/>
        <end position="460"/>
    </location>
</feature>
<accession>A0A0B7MXF8</accession>